<dbReference type="RefSeq" id="WP_123712630.1">
    <property type="nucleotide sequence ID" value="NZ_RKHR01000004.1"/>
</dbReference>
<name>A0A3N2DQ05_9GAMM</name>
<keyword evidence="2" id="KW-1185">Reference proteome</keyword>
<organism evidence="1 2">
    <name type="scientific">Sinobacterium caligoides</name>
    <dbReference type="NCBI Taxonomy" id="933926"/>
    <lineage>
        <taxon>Bacteria</taxon>
        <taxon>Pseudomonadati</taxon>
        <taxon>Pseudomonadota</taxon>
        <taxon>Gammaproteobacteria</taxon>
        <taxon>Cellvibrionales</taxon>
        <taxon>Spongiibacteraceae</taxon>
        <taxon>Sinobacterium</taxon>
    </lineage>
</organism>
<accession>A0A3N2DQ05</accession>
<dbReference type="AlphaFoldDB" id="A0A3N2DQ05"/>
<dbReference type="Proteomes" id="UP000275394">
    <property type="component" value="Unassembled WGS sequence"/>
</dbReference>
<gene>
    <name evidence="1" type="ORF">EDC56_2326</name>
</gene>
<dbReference type="EMBL" id="RKHR01000004">
    <property type="protein sequence ID" value="ROS01877.1"/>
    <property type="molecule type" value="Genomic_DNA"/>
</dbReference>
<evidence type="ECO:0000313" key="1">
    <source>
        <dbReference type="EMBL" id="ROS01877.1"/>
    </source>
</evidence>
<protein>
    <submittedName>
        <fullName evidence="1">Uncharacterized protein</fullName>
    </submittedName>
</protein>
<evidence type="ECO:0000313" key="2">
    <source>
        <dbReference type="Proteomes" id="UP000275394"/>
    </source>
</evidence>
<comment type="caution">
    <text evidence="1">The sequence shown here is derived from an EMBL/GenBank/DDBJ whole genome shotgun (WGS) entry which is preliminary data.</text>
</comment>
<sequence>MKANSFSADGIILFEGGMTIDLDELLSRVINDLENDKQSQGHLLELLYRQLPTLRSSLFEQHAKPATPHKNKLSAAS</sequence>
<reference evidence="1 2" key="1">
    <citation type="submission" date="2018-11" db="EMBL/GenBank/DDBJ databases">
        <title>Genomic Encyclopedia of Type Strains, Phase IV (KMG-IV): sequencing the most valuable type-strain genomes for metagenomic binning, comparative biology and taxonomic classification.</title>
        <authorList>
            <person name="Goeker M."/>
        </authorList>
    </citation>
    <scope>NUCLEOTIDE SEQUENCE [LARGE SCALE GENOMIC DNA]</scope>
    <source>
        <strain evidence="1 2">DSM 100316</strain>
    </source>
</reference>
<proteinExistence type="predicted"/>